<sequence precursor="true">MNALPVTWLAMLAVLLLVGAVALLWVNVVFAAVSGVAGVLLTMRCLPELLDADTFDQIA</sequence>
<reference evidence="1 2" key="1">
    <citation type="journal article" date="2011" name="Stand. Genomic Sci.">
        <title>Complete genome sequence of Deinococcus maricopensis type strain (LB-34).</title>
        <authorList>
            <person name="Pukall R."/>
            <person name="Zeytun A."/>
            <person name="Lucas S."/>
            <person name="Lapidus A."/>
            <person name="Hammon N."/>
            <person name="Deshpande S."/>
            <person name="Nolan M."/>
            <person name="Cheng J.F."/>
            <person name="Pitluck S."/>
            <person name="Liolios K."/>
            <person name="Pagani I."/>
            <person name="Mikhailova N."/>
            <person name="Ivanova N."/>
            <person name="Mavromatis K."/>
            <person name="Pati A."/>
            <person name="Tapia R."/>
            <person name="Han C."/>
            <person name="Goodwin L."/>
            <person name="Chen A."/>
            <person name="Palaniappan K."/>
            <person name="Land M."/>
            <person name="Hauser L."/>
            <person name="Chang Y.J."/>
            <person name="Jeffries C.D."/>
            <person name="Brambilla E.M."/>
            <person name="Rohde M."/>
            <person name="Goker M."/>
            <person name="Detter J.C."/>
            <person name="Woyke T."/>
            <person name="Bristow J."/>
            <person name="Eisen J.A."/>
            <person name="Markowitz V."/>
            <person name="Hugenholtz P."/>
            <person name="Kyrpides N.C."/>
            <person name="Klenk H.P."/>
        </authorList>
    </citation>
    <scope>NUCLEOTIDE SEQUENCE [LARGE SCALE GENOMIC DNA]</scope>
    <source>
        <strain evidence="2">DSM 21211 / LMG 22137 / NRRL B-23946 / LB-34</strain>
    </source>
</reference>
<protein>
    <submittedName>
        <fullName evidence="1">Uncharacterized protein</fullName>
    </submittedName>
</protein>
<name>E8U8J5_DEIML</name>
<evidence type="ECO:0000313" key="1">
    <source>
        <dbReference type="EMBL" id="ADV67384.1"/>
    </source>
</evidence>
<dbReference type="KEGG" id="dmr:Deima_1735"/>
<dbReference type="HOGENOM" id="CLU_2952780_0_0_0"/>
<dbReference type="Proteomes" id="UP000008635">
    <property type="component" value="Chromosome"/>
</dbReference>
<proteinExistence type="predicted"/>
<evidence type="ECO:0000313" key="2">
    <source>
        <dbReference type="Proteomes" id="UP000008635"/>
    </source>
</evidence>
<dbReference type="STRING" id="709986.Deima_1735"/>
<accession>E8U8J5</accession>
<dbReference type="EMBL" id="CP002454">
    <property type="protein sequence ID" value="ADV67384.1"/>
    <property type="molecule type" value="Genomic_DNA"/>
</dbReference>
<dbReference type="RefSeq" id="WP_013556889.1">
    <property type="nucleotide sequence ID" value="NC_014958.1"/>
</dbReference>
<reference evidence="2" key="2">
    <citation type="submission" date="2011-01" db="EMBL/GenBank/DDBJ databases">
        <title>The complete genome of Deinococcus maricopensis DSM 21211.</title>
        <authorList>
            <consortium name="US DOE Joint Genome Institute (JGI-PGF)"/>
            <person name="Lucas S."/>
            <person name="Copeland A."/>
            <person name="Lapidus A."/>
            <person name="Goodwin L."/>
            <person name="Pitluck S."/>
            <person name="Kyrpides N."/>
            <person name="Mavromatis K."/>
            <person name="Pagani I."/>
            <person name="Ivanova N."/>
            <person name="Ovchinnikova G."/>
            <person name="Zeytun A."/>
            <person name="Detter J.C."/>
            <person name="Han C."/>
            <person name="Land M."/>
            <person name="Hauser L."/>
            <person name="Markowitz V."/>
            <person name="Cheng J.-F."/>
            <person name="Hugenholtz P."/>
            <person name="Woyke T."/>
            <person name="Wu D."/>
            <person name="Pukall R."/>
            <person name="Gehrich-Schroeter G."/>
            <person name="Brambilla E."/>
            <person name="Klenk H.-P."/>
            <person name="Eisen J.A."/>
        </authorList>
    </citation>
    <scope>NUCLEOTIDE SEQUENCE [LARGE SCALE GENOMIC DNA]</scope>
    <source>
        <strain evidence="2">DSM 21211 / LMG 22137 / NRRL B-23946 / LB-34</strain>
    </source>
</reference>
<dbReference type="AlphaFoldDB" id="E8U8J5"/>
<keyword evidence="2" id="KW-1185">Reference proteome</keyword>
<gene>
    <name evidence="1" type="ordered locus">Deima_1735</name>
</gene>
<organism evidence="1 2">
    <name type="scientific">Deinococcus maricopensis (strain DSM 21211 / LMG 22137 / NRRL B-23946 / LB-34)</name>
    <dbReference type="NCBI Taxonomy" id="709986"/>
    <lineage>
        <taxon>Bacteria</taxon>
        <taxon>Thermotogati</taxon>
        <taxon>Deinococcota</taxon>
        <taxon>Deinococci</taxon>
        <taxon>Deinococcales</taxon>
        <taxon>Deinococcaceae</taxon>
        <taxon>Deinococcus</taxon>
    </lineage>
</organism>